<dbReference type="Pfam" id="PF17236">
    <property type="entry name" value="SU10_MCP"/>
    <property type="match status" value="1"/>
</dbReference>
<reference evidence="2" key="1">
    <citation type="journal article" date="2019" name="Int. J. Syst. Evol. Microbiol.">
        <title>The Global Catalogue of Microorganisms (GCM) 10K type strain sequencing project: providing services to taxonomists for standard genome sequencing and annotation.</title>
        <authorList>
            <consortium name="The Broad Institute Genomics Platform"/>
            <consortium name="The Broad Institute Genome Sequencing Center for Infectious Disease"/>
            <person name="Wu L."/>
            <person name="Ma J."/>
        </authorList>
    </citation>
    <scope>NUCLEOTIDE SEQUENCE [LARGE SCALE GENOMIC DNA]</scope>
    <source>
        <strain evidence="2">KCTC 33792</strain>
    </source>
</reference>
<accession>A0ABW5SX81</accession>
<dbReference type="RefSeq" id="WP_380711230.1">
    <property type="nucleotide sequence ID" value="NZ_JBHUML010000002.1"/>
</dbReference>
<organism evidence="1 2">
    <name type="scientific">Salibacterium lacus</name>
    <dbReference type="NCBI Taxonomy" id="1898109"/>
    <lineage>
        <taxon>Bacteria</taxon>
        <taxon>Bacillati</taxon>
        <taxon>Bacillota</taxon>
        <taxon>Bacilli</taxon>
        <taxon>Bacillales</taxon>
        <taxon>Bacillaceae</taxon>
    </lineage>
</organism>
<evidence type="ECO:0000313" key="2">
    <source>
        <dbReference type="Proteomes" id="UP001597520"/>
    </source>
</evidence>
<dbReference type="Proteomes" id="UP001597520">
    <property type="component" value="Unassembled WGS sequence"/>
</dbReference>
<proteinExistence type="predicted"/>
<dbReference type="InterPro" id="IPR035198">
    <property type="entry name" value="SU10_MCP"/>
</dbReference>
<keyword evidence="2" id="KW-1185">Reference proteome</keyword>
<comment type="caution">
    <text evidence="1">The sequence shown here is derived from an EMBL/GenBank/DDBJ whole genome shotgun (WGS) entry which is preliminary data.</text>
</comment>
<sequence length="286" mass="30857">MFKHENFVEGQSIDMQDVIYQTTPVVTPFTTFAMARQVGATSPQVSWLTEEIDESSAKTMAEGADAPAYVQDTTGINDNYLEIFGATATVSNTAQASNATGINDLLAKQVSNKTKAMKMRIEDKLINGTKGFSNGKYTTGGILEQIDSAQQVTGSTFDQSAFEETLSALYHAGANDSMTVFLPASMKTQINNFEDVTFLARDGEIGFDTEVYSSVYGQVRFVLSEKVGADKLFVVNGDYLEMPTLIPFNGTPQPVSGSKQSVYLETQTGITLLNPKAAASFTVTTA</sequence>
<gene>
    <name evidence="1" type="ORF">ACFSUB_00470</name>
</gene>
<dbReference type="EMBL" id="JBHUML010000002">
    <property type="protein sequence ID" value="MFD2703924.1"/>
    <property type="molecule type" value="Genomic_DNA"/>
</dbReference>
<name>A0ABW5SX81_9BACI</name>
<evidence type="ECO:0000313" key="1">
    <source>
        <dbReference type="EMBL" id="MFD2703924.1"/>
    </source>
</evidence>
<protein>
    <submittedName>
        <fullName evidence="1">DUF5309 family protein</fullName>
    </submittedName>
</protein>